<proteinExistence type="predicted"/>
<sequence length="225" mass="24922">MPFRVVTSFEDGAHEIPSHVAFSQPRGGEEIPLRPGARGRFVARLPGSSAARAVVSASDLMRAPSCDLLPVLLSPYRHSPATEGEIGCQERDMRNAAGERVGAGQERDMKNEKFAYALARFQHVVRAVARMEPNGRVPQAKPTDCFRLGWGTWTWDTNLGGAQEYQQVLEDCGLMSLRTMTARKALPELGLVVLCPPRPVHYYALFSQTESFDVVLAMYPGNRYE</sequence>
<evidence type="ECO:0000313" key="2">
    <source>
        <dbReference type="Proteomes" id="UP001190700"/>
    </source>
</evidence>
<dbReference type="AlphaFoldDB" id="A0AAE0CHK0"/>
<feature type="non-terminal residue" evidence="1">
    <location>
        <position position="225"/>
    </location>
</feature>
<protein>
    <submittedName>
        <fullName evidence="1">Uncharacterized protein</fullName>
    </submittedName>
</protein>
<comment type="caution">
    <text evidence="1">The sequence shown here is derived from an EMBL/GenBank/DDBJ whole genome shotgun (WGS) entry which is preliminary data.</text>
</comment>
<reference evidence="1 2" key="1">
    <citation type="journal article" date="2015" name="Genome Biol. Evol.">
        <title>Comparative Genomics of a Bacterivorous Green Alga Reveals Evolutionary Causalities and Consequences of Phago-Mixotrophic Mode of Nutrition.</title>
        <authorList>
            <person name="Burns J.A."/>
            <person name="Paasch A."/>
            <person name="Narechania A."/>
            <person name="Kim E."/>
        </authorList>
    </citation>
    <scope>NUCLEOTIDE SEQUENCE [LARGE SCALE GENOMIC DNA]</scope>
    <source>
        <strain evidence="1 2">PLY_AMNH</strain>
    </source>
</reference>
<evidence type="ECO:0000313" key="1">
    <source>
        <dbReference type="EMBL" id="KAK3254523.1"/>
    </source>
</evidence>
<name>A0AAE0CHK0_9CHLO</name>
<dbReference type="Pfam" id="PF20392">
    <property type="entry name" value="DUF6687"/>
    <property type="match status" value="1"/>
</dbReference>
<gene>
    <name evidence="1" type="ORF">CYMTET_36263</name>
</gene>
<dbReference type="Proteomes" id="UP001190700">
    <property type="component" value="Unassembled WGS sequence"/>
</dbReference>
<accession>A0AAE0CHK0</accession>
<keyword evidence="2" id="KW-1185">Reference proteome</keyword>
<dbReference type="EMBL" id="LGRX02023476">
    <property type="protein sequence ID" value="KAK3254523.1"/>
    <property type="molecule type" value="Genomic_DNA"/>
</dbReference>
<dbReference type="InterPro" id="IPR046509">
    <property type="entry name" value="DUF6687"/>
</dbReference>
<organism evidence="1 2">
    <name type="scientific">Cymbomonas tetramitiformis</name>
    <dbReference type="NCBI Taxonomy" id="36881"/>
    <lineage>
        <taxon>Eukaryota</taxon>
        <taxon>Viridiplantae</taxon>
        <taxon>Chlorophyta</taxon>
        <taxon>Pyramimonadophyceae</taxon>
        <taxon>Pyramimonadales</taxon>
        <taxon>Pyramimonadaceae</taxon>
        <taxon>Cymbomonas</taxon>
    </lineage>
</organism>